<name>A0A9X4E372_9NEIS</name>
<dbReference type="GO" id="GO:0005886">
    <property type="term" value="C:plasma membrane"/>
    <property type="evidence" value="ECO:0007669"/>
    <property type="project" value="UniProtKB-SubCell"/>
</dbReference>
<evidence type="ECO:0000313" key="12">
    <source>
        <dbReference type="EMBL" id="MDD9328379.1"/>
    </source>
</evidence>
<comment type="pathway">
    <text evidence="3">Porphyrin-containing compound metabolism; protoheme biosynthesis.</text>
</comment>
<dbReference type="Proteomes" id="UP001149607">
    <property type="component" value="Chromosome"/>
</dbReference>
<dbReference type="RefSeq" id="WP_274585469.1">
    <property type="nucleotide sequence ID" value="NZ_CP145811.1"/>
</dbReference>
<dbReference type="SUPFAM" id="SSF48452">
    <property type="entry name" value="TPR-like"/>
    <property type="match status" value="1"/>
</dbReference>
<proteinExistence type="predicted"/>
<reference evidence="12" key="1">
    <citation type="submission" date="2022-10" db="EMBL/GenBank/DDBJ databases">
        <authorList>
            <person name="Boutroux M."/>
        </authorList>
    </citation>
    <scope>NUCLEOTIDE SEQUENCE</scope>
    <source>
        <strain evidence="12">51.81</strain>
    </source>
</reference>
<evidence type="ECO:0000256" key="2">
    <source>
        <dbReference type="ARBA" id="ARBA00004429"/>
    </source>
</evidence>
<dbReference type="NCBIfam" id="TIGR00540">
    <property type="entry name" value="TPR_hemY_coli"/>
    <property type="match status" value="1"/>
</dbReference>
<keyword evidence="9" id="KW-0627">Porphyrin biosynthesis</keyword>
<organism evidence="12">
    <name type="scientific">Neisseria leonii</name>
    <dbReference type="NCBI Taxonomy" id="2995413"/>
    <lineage>
        <taxon>Bacteria</taxon>
        <taxon>Pseudomonadati</taxon>
        <taxon>Pseudomonadota</taxon>
        <taxon>Betaproteobacteria</taxon>
        <taxon>Neisseriales</taxon>
        <taxon>Neisseriaceae</taxon>
        <taxon>Neisseria</taxon>
    </lineage>
</organism>
<keyword evidence="7 10" id="KW-1133">Transmembrane helix</keyword>
<dbReference type="Gene3D" id="1.25.40.10">
    <property type="entry name" value="Tetratricopeptide repeat domain"/>
    <property type="match status" value="1"/>
</dbReference>
<comment type="function">
    <text evidence="1">Involved in a late step of protoheme IX synthesis.</text>
</comment>
<evidence type="ECO:0000313" key="14">
    <source>
        <dbReference type="Proteomes" id="UP001149607"/>
    </source>
</evidence>
<gene>
    <name evidence="12" type="ORF">ORY91_001803</name>
    <name evidence="13" type="ORF">V9W64_03305</name>
</gene>
<evidence type="ECO:0000313" key="13">
    <source>
        <dbReference type="EMBL" id="WWY03777.1"/>
    </source>
</evidence>
<evidence type="ECO:0000256" key="6">
    <source>
        <dbReference type="ARBA" id="ARBA00022692"/>
    </source>
</evidence>
<dbReference type="Pfam" id="PF07219">
    <property type="entry name" value="HemY_N"/>
    <property type="match status" value="1"/>
</dbReference>
<dbReference type="GO" id="GO:0042168">
    <property type="term" value="P:heme metabolic process"/>
    <property type="evidence" value="ECO:0007669"/>
    <property type="project" value="InterPro"/>
</dbReference>
<evidence type="ECO:0000259" key="11">
    <source>
        <dbReference type="Pfam" id="PF07219"/>
    </source>
</evidence>
<dbReference type="EMBL" id="CP146598">
    <property type="protein sequence ID" value="WWY03777.1"/>
    <property type="molecule type" value="Genomic_DNA"/>
</dbReference>
<evidence type="ECO:0000256" key="9">
    <source>
        <dbReference type="ARBA" id="ARBA00023244"/>
    </source>
</evidence>
<evidence type="ECO:0000256" key="8">
    <source>
        <dbReference type="ARBA" id="ARBA00023136"/>
    </source>
</evidence>
<dbReference type="InterPro" id="IPR005254">
    <property type="entry name" value="Heme_biosyn_assoc_TPR_pro"/>
</dbReference>
<feature type="transmembrane region" description="Helical" evidence="10">
    <location>
        <begin position="44"/>
        <end position="68"/>
    </location>
</feature>
<evidence type="ECO:0000256" key="10">
    <source>
        <dbReference type="SAM" id="Phobius"/>
    </source>
</evidence>
<evidence type="ECO:0000256" key="3">
    <source>
        <dbReference type="ARBA" id="ARBA00004744"/>
    </source>
</evidence>
<keyword evidence="14" id="KW-1185">Reference proteome</keyword>
<evidence type="ECO:0000256" key="4">
    <source>
        <dbReference type="ARBA" id="ARBA00022475"/>
    </source>
</evidence>
<sequence length="410" mass="44953">MKNLIWIIVLFAAAVGLAVAAGMYDGNVYIVAGQTMLRMNLHAFVLGLILAVVILYLLIGLIAGLLNIPGRIGRFRSRRQEKQAGSHLNAAGLAYFEGRYQKAAQEADKVLAGKNTGDNRTLALMLAAHAADAVDDTARRDGYLQEIAKLPGKSQLSRHLLQAEGALAARDYEAAARHMDDARRLNPGLTRLAKLDLRYALDHGDAAAVLEKAAKLKKAGAINGRELDQYQEWAYRRLLSLAADSDGVKAALKRIPDEQKIGDLCVAVAQKYEHLGMYAAAAAWVEKHYPQTRQEELLPVFARSVRYLDEKARRRAIDTADGWLKQHPDDAALLLHLGILAYGQGLWGKAQSYLEASLALRESVQARLVLAKVFDETGGHAKAEAQRRYAFDEAVQEEEQAAPAVLSDSR</sequence>
<accession>A0A9X4E372</accession>
<dbReference type="InterPro" id="IPR011990">
    <property type="entry name" value="TPR-like_helical_dom_sf"/>
</dbReference>
<dbReference type="EMBL" id="JAPQFL010000006">
    <property type="protein sequence ID" value="MDD9328379.1"/>
    <property type="molecule type" value="Genomic_DNA"/>
</dbReference>
<dbReference type="GO" id="GO:0006779">
    <property type="term" value="P:porphyrin-containing compound biosynthetic process"/>
    <property type="evidence" value="ECO:0007669"/>
    <property type="project" value="UniProtKB-KW"/>
</dbReference>
<keyword evidence="5" id="KW-0997">Cell inner membrane</keyword>
<keyword evidence="8 10" id="KW-0472">Membrane</keyword>
<evidence type="ECO:0000256" key="1">
    <source>
        <dbReference type="ARBA" id="ARBA00002962"/>
    </source>
</evidence>
<dbReference type="AlphaFoldDB" id="A0A9X4E372"/>
<reference evidence="13" key="2">
    <citation type="submission" date="2024-02" db="EMBL/GenBank/DDBJ databases">
        <title>Neisseria leonii sp. nov.</title>
        <authorList>
            <person name="Boutroux M."/>
            <person name="Favre-Rochex S."/>
            <person name="Gorgette O."/>
            <person name="Touak G."/>
            <person name="Muhle E."/>
            <person name="Chesneau O."/>
            <person name="Clermont D."/>
            <person name="Rahi P."/>
        </authorList>
    </citation>
    <scope>NUCLEOTIDE SEQUENCE</scope>
    <source>
        <strain evidence="13">51.81</strain>
    </source>
</reference>
<keyword evidence="4" id="KW-1003">Cell membrane</keyword>
<dbReference type="InterPro" id="IPR010817">
    <property type="entry name" value="HemY_N"/>
</dbReference>
<comment type="subcellular location">
    <subcellularLocation>
        <location evidence="2">Cell inner membrane</location>
        <topology evidence="2">Multi-pass membrane protein</topology>
    </subcellularLocation>
</comment>
<evidence type="ECO:0000256" key="5">
    <source>
        <dbReference type="ARBA" id="ARBA00022519"/>
    </source>
</evidence>
<protein>
    <submittedName>
        <fullName evidence="13">Heme biosynthesis HemY N-terminal domain-containing protein</fullName>
    </submittedName>
    <submittedName>
        <fullName evidence="12">Heme biosynthesis protein HemY</fullName>
    </submittedName>
</protein>
<feature type="domain" description="HemY N-terminal" evidence="11">
    <location>
        <begin position="26"/>
        <end position="133"/>
    </location>
</feature>
<evidence type="ECO:0000256" key="7">
    <source>
        <dbReference type="ARBA" id="ARBA00022989"/>
    </source>
</evidence>
<keyword evidence="6 10" id="KW-0812">Transmembrane</keyword>